<reference evidence="1" key="2">
    <citation type="journal article" date="2015" name="Data Brief">
        <title>Shoot transcriptome of the giant reed, Arundo donax.</title>
        <authorList>
            <person name="Barrero R.A."/>
            <person name="Guerrero F.D."/>
            <person name="Moolhuijzen P."/>
            <person name="Goolsby J.A."/>
            <person name="Tidwell J."/>
            <person name="Bellgard S.E."/>
            <person name="Bellgard M.I."/>
        </authorList>
    </citation>
    <scope>NUCLEOTIDE SEQUENCE</scope>
    <source>
        <tissue evidence="1">Shoot tissue taken approximately 20 cm above the soil surface</tissue>
    </source>
</reference>
<evidence type="ECO:0000313" key="1">
    <source>
        <dbReference type="EMBL" id="JAD45348.1"/>
    </source>
</evidence>
<accession>A0A0A9A5Y5</accession>
<proteinExistence type="predicted"/>
<organism evidence="1">
    <name type="scientific">Arundo donax</name>
    <name type="common">Giant reed</name>
    <name type="synonym">Donax arundinaceus</name>
    <dbReference type="NCBI Taxonomy" id="35708"/>
    <lineage>
        <taxon>Eukaryota</taxon>
        <taxon>Viridiplantae</taxon>
        <taxon>Streptophyta</taxon>
        <taxon>Embryophyta</taxon>
        <taxon>Tracheophyta</taxon>
        <taxon>Spermatophyta</taxon>
        <taxon>Magnoliopsida</taxon>
        <taxon>Liliopsida</taxon>
        <taxon>Poales</taxon>
        <taxon>Poaceae</taxon>
        <taxon>PACMAD clade</taxon>
        <taxon>Arundinoideae</taxon>
        <taxon>Arundineae</taxon>
        <taxon>Arundo</taxon>
    </lineage>
</organism>
<name>A0A0A9A5Y5_ARUDO</name>
<dbReference type="AlphaFoldDB" id="A0A0A9A5Y5"/>
<reference evidence="1" key="1">
    <citation type="submission" date="2014-09" db="EMBL/GenBank/DDBJ databases">
        <authorList>
            <person name="Magalhaes I.L.F."/>
            <person name="Oliveira U."/>
            <person name="Santos F.R."/>
            <person name="Vidigal T.H.D.A."/>
            <person name="Brescovit A.D."/>
            <person name="Santos A.J."/>
        </authorList>
    </citation>
    <scope>NUCLEOTIDE SEQUENCE</scope>
    <source>
        <tissue evidence="1">Shoot tissue taken approximately 20 cm above the soil surface</tissue>
    </source>
</reference>
<dbReference type="EMBL" id="GBRH01252547">
    <property type="protein sequence ID" value="JAD45348.1"/>
    <property type="molecule type" value="Transcribed_RNA"/>
</dbReference>
<sequence length="20" mass="2457">MYPILSFFCIFNIRSQYQVS</sequence>
<protein>
    <submittedName>
        <fullName evidence="1">Uncharacterized protein</fullName>
    </submittedName>
</protein>